<accession>A0AAE0Z8G0</accession>
<organism evidence="1 2">
    <name type="scientific">Elysia crispata</name>
    <name type="common">lettuce slug</name>
    <dbReference type="NCBI Taxonomy" id="231223"/>
    <lineage>
        <taxon>Eukaryota</taxon>
        <taxon>Metazoa</taxon>
        <taxon>Spiralia</taxon>
        <taxon>Lophotrochozoa</taxon>
        <taxon>Mollusca</taxon>
        <taxon>Gastropoda</taxon>
        <taxon>Heterobranchia</taxon>
        <taxon>Euthyneura</taxon>
        <taxon>Panpulmonata</taxon>
        <taxon>Sacoglossa</taxon>
        <taxon>Placobranchoidea</taxon>
        <taxon>Plakobranchidae</taxon>
        <taxon>Elysia</taxon>
    </lineage>
</organism>
<gene>
    <name evidence="1" type="ORF">RRG08_050221</name>
</gene>
<dbReference type="AlphaFoldDB" id="A0AAE0Z8G0"/>
<comment type="caution">
    <text evidence="1">The sequence shown here is derived from an EMBL/GenBank/DDBJ whole genome shotgun (WGS) entry which is preliminary data.</text>
</comment>
<reference evidence="1" key="1">
    <citation type="journal article" date="2023" name="G3 (Bethesda)">
        <title>A reference genome for the long-term kleptoplast-retaining sea slug Elysia crispata morphotype clarki.</title>
        <authorList>
            <person name="Eastman K.E."/>
            <person name="Pendleton A.L."/>
            <person name="Shaikh M.A."/>
            <person name="Suttiyut T."/>
            <person name="Ogas R."/>
            <person name="Tomko P."/>
            <person name="Gavelis G."/>
            <person name="Widhalm J.R."/>
            <person name="Wisecaver J.H."/>
        </authorList>
    </citation>
    <scope>NUCLEOTIDE SEQUENCE</scope>
    <source>
        <strain evidence="1">ECLA1</strain>
    </source>
</reference>
<proteinExistence type="predicted"/>
<keyword evidence="2" id="KW-1185">Reference proteome</keyword>
<evidence type="ECO:0000313" key="2">
    <source>
        <dbReference type="Proteomes" id="UP001283361"/>
    </source>
</evidence>
<evidence type="ECO:0000313" key="1">
    <source>
        <dbReference type="EMBL" id="KAK3763857.1"/>
    </source>
</evidence>
<name>A0AAE0Z8G0_9GAST</name>
<sequence length="92" mass="10316">MLVGMNDWAVVILVTIDEVRIFLQGPRAARYVGQAVKDSEVEEVVSLCRGGTGLGLLQNCLELEDRRSTTPIFCFMLSDYRSSYSCNQITHE</sequence>
<dbReference type="EMBL" id="JAWDGP010004497">
    <property type="protein sequence ID" value="KAK3763857.1"/>
    <property type="molecule type" value="Genomic_DNA"/>
</dbReference>
<dbReference type="Proteomes" id="UP001283361">
    <property type="component" value="Unassembled WGS sequence"/>
</dbReference>
<protein>
    <submittedName>
        <fullName evidence="1">Uncharacterized protein</fullName>
    </submittedName>
</protein>